<dbReference type="OrthoDB" id="663108at2759"/>
<evidence type="ECO:0000313" key="1">
    <source>
        <dbReference type="EMBL" id="KAF3327261.1"/>
    </source>
</evidence>
<comment type="caution">
    <text evidence="1">The sequence shown here is derived from an EMBL/GenBank/DDBJ whole genome shotgun (WGS) entry which is preliminary data.</text>
</comment>
<keyword evidence="2" id="KW-1185">Reference proteome</keyword>
<dbReference type="AlphaFoldDB" id="A0A833QZC8"/>
<protein>
    <submittedName>
        <fullName evidence="1">Uncharacterized protein</fullName>
    </submittedName>
</protein>
<name>A0A833QZC8_9POAL</name>
<sequence length="132" mass="14939">MRREGRQHGYVRTHVVPLETCADASEDHQTRMTKNKPSSMPVAGVFTKVSRKPTNHSKFTGKCNKQMCVSCREAPASKSKNKSKGTRKFRAFTDDEGLHQAIADVKYSISMDDERHYELSDALLDDIAFGRF</sequence>
<accession>A0A833QZC8</accession>
<evidence type="ECO:0000313" key="2">
    <source>
        <dbReference type="Proteomes" id="UP000623129"/>
    </source>
</evidence>
<reference evidence="1" key="1">
    <citation type="submission" date="2020-01" db="EMBL/GenBank/DDBJ databases">
        <title>Genome sequence of Kobresia littledalei, the first chromosome-level genome in the family Cyperaceae.</title>
        <authorList>
            <person name="Qu G."/>
        </authorList>
    </citation>
    <scope>NUCLEOTIDE SEQUENCE</scope>
    <source>
        <strain evidence="1">C.B.Clarke</strain>
        <tissue evidence="1">Leaf</tissue>
    </source>
</reference>
<dbReference type="EMBL" id="SWLB01000017">
    <property type="protein sequence ID" value="KAF3327261.1"/>
    <property type="molecule type" value="Genomic_DNA"/>
</dbReference>
<organism evidence="1 2">
    <name type="scientific">Carex littledalei</name>
    <dbReference type="NCBI Taxonomy" id="544730"/>
    <lineage>
        <taxon>Eukaryota</taxon>
        <taxon>Viridiplantae</taxon>
        <taxon>Streptophyta</taxon>
        <taxon>Embryophyta</taxon>
        <taxon>Tracheophyta</taxon>
        <taxon>Spermatophyta</taxon>
        <taxon>Magnoliopsida</taxon>
        <taxon>Liliopsida</taxon>
        <taxon>Poales</taxon>
        <taxon>Cyperaceae</taxon>
        <taxon>Cyperoideae</taxon>
        <taxon>Cariceae</taxon>
        <taxon>Carex</taxon>
        <taxon>Carex subgen. Euthyceras</taxon>
    </lineage>
</organism>
<proteinExistence type="predicted"/>
<gene>
    <name evidence="1" type="ORF">FCM35_KLT07379</name>
</gene>
<dbReference type="Proteomes" id="UP000623129">
    <property type="component" value="Unassembled WGS sequence"/>
</dbReference>
<dbReference type="PANTHER" id="PTHR34278:SF1">
    <property type="entry name" value="PROTEIN THI031, PUTATIVE-RELATED"/>
    <property type="match status" value="1"/>
</dbReference>
<dbReference type="PANTHER" id="PTHR34278">
    <property type="entry name" value="PROTEIN THI031, PUTATIVE-RELATED"/>
    <property type="match status" value="1"/>
</dbReference>